<dbReference type="AlphaFoldDB" id="A0A1H0B1E4"/>
<keyword evidence="1" id="KW-0472">Membrane</keyword>
<dbReference type="Proteomes" id="UP000199341">
    <property type="component" value="Unassembled WGS sequence"/>
</dbReference>
<proteinExistence type="predicted"/>
<dbReference type="EMBL" id="FNIE01000004">
    <property type="protein sequence ID" value="SDN39490.1"/>
    <property type="molecule type" value="Genomic_DNA"/>
</dbReference>
<organism evidence="2 3">
    <name type="scientific">Actinacidiphila guanduensis</name>
    <dbReference type="NCBI Taxonomy" id="310781"/>
    <lineage>
        <taxon>Bacteria</taxon>
        <taxon>Bacillati</taxon>
        <taxon>Actinomycetota</taxon>
        <taxon>Actinomycetes</taxon>
        <taxon>Kitasatosporales</taxon>
        <taxon>Streptomycetaceae</taxon>
        <taxon>Actinacidiphila</taxon>
    </lineage>
</organism>
<feature type="transmembrane region" description="Helical" evidence="1">
    <location>
        <begin position="63"/>
        <end position="84"/>
    </location>
</feature>
<evidence type="ECO:0000313" key="2">
    <source>
        <dbReference type="EMBL" id="SDN39490.1"/>
    </source>
</evidence>
<dbReference type="RefSeq" id="WP_093783832.1">
    <property type="nucleotide sequence ID" value="NZ_FNIE01000004.1"/>
</dbReference>
<keyword evidence="1" id="KW-0812">Transmembrane</keyword>
<evidence type="ECO:0000313" key="3">
    <source>
        <dbReference type="Proteomes" id="UP000199341"/>
    </source>
</evidence>
<sequence length="100" mass="11008">MPGIRSRLLRAFWAVDRMLGGEQPLTRTERFVAARHPVRLGVAVGACWTAFFTLLPGTQSADVVVGVAGGMFLGALSGFTARYLRARQHRLQRIRLRDGA</sequence>
<keyword evidence="3" id="KW-1185">Reference proteome</keyword>
<accession>A0A1H0B1E4</accession>
<keyword evidence="1" id="KW-1133">Transmembrane helix</keyword>
<reference evidence="2 3" key="1">
    <citation type="submission" date="2016-10" db="EMBL/GenBank/DDBJ databases">
        <authorList>
            <person name="de Groot N.N."/>
        </authorList>
    </citation>
    <scope>NUCLEOTIDE SEQUENCE [LARGE SCALE GENOMIC DNA]</scope>
    <source>
        <strain evidence="2 3">CGMCC 4.2022</strain>
    </source>
</reference>
<name>A0A1H0B1E4_9ACTN</name>
<protein>
    <submittedName>
        <fullName evidence="2">Uncharacterized protein</fullName>
    </submittedName>
</protein>
<evidence type="ECO:0000256" key="1">
    <source>
        <dbReference type="SAM" id="Phobius"/>
    </source>
</evidence>
<dbReference type="OrthoDB" id="4248351at2"/>
<gene>
    <name evidence="2" type="ORF">SAMN05216259_10411</name>
</gene>
<feature type="transmembrane region" description="Helical" evidence="1">
    <location>
        <begin position="37"/>
        <end position="57"/>
    </location>
</feature>